<organism evidence="1">
    <name type="scientific">marine sediment metagenome</name>
    <dbReference type="NCBI Taxonomy" id="412755"/>
    <lineage>
        <taxon>unclassified sequences</taxon>
        <taxon>metagenomes</taxon>
        <taxon>ecological metagenomes</taxon>
    </lineage>
</organism>
<proteinExistence type="predicted"/>
<dbReference type="EMBL" id="BARS01057059">
    <property type="protein sequence ID" value="GAG48255.1"/>
    <property type="molecule type" value="Genomic_DNA"/>
</dbReference>
<dbReference type="AlphaFoldDB" id="X0XY16"/>
<protein>
    <recommendedName>
        <fullName evidence="2">Bacteriophage lambda Replication protein O N-terminal domain-containing protein</fullName>
    </recommendedName>
</protein>
<name>X0XY16_9ZZZZ</name>
<sequence length="86" mass="10266">MKAPAFQFYVMDWTTDLDDHPLEIEGAWIRICCKLWRSEKRGELSKSVTQWSRILRVDEKKTREILDYISKEKIGDVTPCYILEIE</sequence>
<accession>X0XY16</accession>
<comment type="caution">
    <text evidence="1">The sequence shown here is derived from an EMBL/GenBank/DDBJ whole genome shotgun (WGS) entry which is preliminary data.</text>
</comment>
<evidence type="ECO:0000313" key="1">
    <source>
        <dbReference type="EMBL" id="GAG48255.1"/>
    </source>
</evidence>
<feature type="non-terminal residue" evidence="1">
    <location>
        <position position="86"/>
    </location>
</feature>
<reference evidence="1" key="1">
    <citation type="journal article" date="2014" name="Front. Microbiol.">
        <title>High frequency of phylogenetically diverse reductive dehalogenase-homologous genes in deep subseafloor sedimentary metagenomes.</title>
        <authorList>
            <person name="Kawai M."/>
            <person name="Futagami T."/>
            <person name="Toyoda A."/>
            <person name="Takaki Y."/>
            <person name="Nishi S."/>
            <person name="Hori S."/>
            <person name="Arai W."/>
            <person name="Tsubouchi T."/>
            <person name="Morono Y."/>
            <person name="Uchiyama I."/>
            <person name="Ito T."/>
            <person name="Fujiyama A."/>
            <person name="Inagaki F."/>
            <person name="Takami H."/>
        </authorList>
    </citation>
    <scope>NUCLEOTIDE SEQUENCE</scope>
    <source>
        <strain evidence="1">Expedition CK06-06</strain>
    </source>
</reference>
<gene>
    <name evidence="1" type="ORF">S01H1_83814</name>
</gene>
<evidence type="ECO:0008006" key="2">
    <source>
        <dbReference type="Google" id="ProtNLM"/>
    </source>
</evidence>